<gene>
    <name evidence="2" type="ORF">AFULGI_00018350</name>
</gene>
<proteinExistence type="predicted"/>
<accession>A0A075WDX2</accession>
<sequence length="159" mass="17605">MVKQGKNFYGKLNIVRRGAMVLLTMLILYAALSFALYGLEGFMSFGYFGAIMIVAFGVYIILGRSKKPGFKEMLAVMLISALTAIFLAYLFSGSEAIVPKLKSLGLFAVVAAMLLALARVFRLEAEADFSLRFFLKWILVVAITFTILSVFMLFLRGVV</sequence>
<dbReference type="AlphaFoldDB" id="A0A075WDX2"/>
<dbReference type="HOGENOM" id="CLU_1773047_0_0_2"/>
<keyword evidence="1" id="KW-0472">Membrane</keyword>
<feature type="transmembrane region" description="Helical" evidence="1">
    <location>
        <begin position="133"/>
        <end position="155"/>
    </location>
</feature>
<keyword evidence="1" id="KW-0812">Transmembrane</keyword>
<reference evidence="2 3" key="1">
    <citation type="submission" date="2013-07" db="EMBL/GenBank/DDBJ databases">
        <title>Genome of Archaeoglobus fulgidus.</title>
        <authorList>
            <person name="Fiebig A."/>
            <person name="Birkeland N.-K."/>
        </authorList>
    </citation>
    <scope>NUCLEOTIDE SEQUENCE [LARGE SCALE GENOMIC DNA]</scope>
    <source>
        <strain evidence="2 3">DSM 8774</strain>
    </source>
</reference>
<dbReference type="KEGG" id="afg:AFULGI_00018350"/>
<dbReference type="EMBL" id="CP006577">
    <property type="protein sequence ID" value="AIG98590.1"/>
    <property type="molecule type" value="Genomic_DNA"/>
</dbReference>
<evidence type="ECO:0000313" key="3">
    <source>
        <dbReference type="Proteomes" id="UP000028501"/>
    </source>
</evidence>
<feature type="transmembrane region" description="Helical" evidence="1">
    <location>
        <begin position="104"/>
        <end position="121"/>
    </location>
</feature>
<evidence type="ECO:0000256" key="1">
    <source>
        <dbReference type="SAM" id="Phobius"/>
    </source>
</evidence>
<name>A0A075WDX2_ARCFL</name>
<keyword evidence="1" id="KW-1133">Transmembrane helix</keyword>
<protein>
    <submittedName>
        <fullName evidence="2">Uncharacterized protein</fullName>
    </submittedName>
</protein>
<feature type="transmembrane region" description="Helical" evidence="1">
    <location>
        <begin position="74"/>
        <end position="92"/>
    </location>
</feature>
<feature type="transmembrane region" description="Helical" evidence="1">
    <location>
        <begin position="45"/>
        <end position="62"/>
    </location>
</feature>
<organism evidence="2 3">
    <name type="scientific">Archaeoglobus fulgidus DSM 8774</name>
    <dbReference type="NCBI Taxonomy" id="1344584"/>
    <lineage>
        <taxon>Archaea</taxon>
        <taxon>Methanobacteriati</taxon>
        <taxon>Methanobacteriota</taxon>
        <taxon>Archaeoglobi</taxon>
        <taxon>Archaeoglobales</taxon>
        <taxon>Archaeoglobaceae</taxon>
        <taxon>Archaeoglobus</taxon>
    </lineage>
</organism>
<feature type="transmembrane region" description="Helical" evidence="1">
    <location>
        <begin position="20"/>
        <end position="39"/>
    </location>
</feature>
<evidence type="ECO:0000313" key="2">
    <source>
        <dbReference type="EMBL" id="AIG98590.1"/>
    </source>
</evidence>
<dbReference type="Proteomes" id="UP000028501">
    <property type="component" value="Chromosome"/>
</dbReference>